<dbReference type="Pfam" id="PF00118">
    <property type="entry name" value="Cpn60_TCP1"/>
    <property type="match status" value="1"/>
</dbReference>
<dbReference type="SUPFAM" id="SSF52029">
    <property type="entry name" value="GroEL apical domain-like"/>
    <property type="match status" value="1"/>
</dbReference>
<dbReference type="InterPro" id="IPR001844">
    <property type="entry name" value="Cpn60/GroEL"/>
</dbReference>
<keyword evidence="5 6" id="KW-0413">Isomerase</keyword>
<reference evidence="10" key="1">
    <citation type="submission" date="2017-02" db="EMBL/GenBank/DDBJ databases">
        <title>Comparative genomics and description of representatives of a novel lineage of planctomycetes thriving in anoxic sediments.</title>
        <authorList>
            <person name="Spring S."/>
            <person name="Bunk B."/>
            <person name="Sproer C."/>
            <person name="Klenk H.-P."/>
        </authorList>
    </citation>
    <scope>NUCLEOTIDE SEQUENCE [LARGE SCALE GENOMIC DNA]</scope>
    <source>
        <strain evidence="10">L21-RPul-D3</strain>
    </source>
</reference>
<name>A0A1Q2HMZ1_9BACT</name>
<dbReference type="GO" id="GO:0005737">
    <property type="term" value="C:cytoplasm"/>
    <property type="evidence" value="ECO:0007669"/>
    <property type="project" value="UniProtKB-SubCell"/>
</dbReference>
<dbReference type="AlphaFoldDB" id="A0A1Q2HMZ1"/>
<comment type="subcellular location">
    <subcellularLocation>
        <location evidence="6">Cytoplasm</location>
    </subcellularLocation>
</comment>
<dbReference type="NCBIfam" id="NF000592">
    <property type="entry name" value="PRK00013.1"/>
    <property type="match status" value="1"/>
</dbReference>
<feature type="binding site" evidence="6">
    <location>
        <begin position="30"/>
        <end position="33"/>
    </location>
    <ligand>
        <name>ATP</name>
        <dbReference type="ChEBI" id="CHEBI:30616"/>
    </ligand>
</feature>
<comment type="function">
    <text evidence="6 8">Together with its co-chaperonin GroES, plays an essential role in assisting protein folding. The GroEL-GroES system forms a nano-cage that allows encapsulation of the non-native substrate proteins and provides a physical environment optimized to promote and accelerate protein folding.</text>
</comment>
<feature type="binding site" evidence="6">
    <location>
        <begin position="87"/>
        <end position="91"/>
    </location>
    <ligand>
        <name>ATP</name>
        <dbReference type="ChEBI" id="CHEBI:30616"/>
    </ligand>
</feature>
<dbReference type="EC" id="5.6.1.7" evidence="6"/>
<evidence type="ECO:0000313" key="9">
    <source>
        <dbReference type="EMBL" id="AQQ08603.1"/>
    </source>
</evidence>
<keyword evidence="4 6" id="KW-0143">Chaperone</keyword>
<dbReference type="OrthoDB" id="9766614at2"/>
<dbReference type="Proteomes" id="UP000188273">
    <property type="component" value="Chromosome"/>
</dbReference>
<dbReference type="RefSeq" id="WP_077539071.1">
    <property type="nucleotide sequence ID" value="NZ_CP019633.1"/>
</dbReference>
<dbReference type="EMBL" id="CP019633">
    <property type="protein sequence ID" value="AQQ08603.1"/>
    <property type="molecule type" value="Genomic_DNA"/>
</dbReference>
<dbReference type="GO" id="GO:0051082">
    <property type="term" value="F:unfolded protein binding"/>
    <property type="evidence" value="ECO:0007669"/>
    <property type="project" value="UniProtKB-UniRule"/>
</dbReference>
<dbReference type="SUPFAM" id="SSF48592">
    <property type="entry name" value="GroEL equatorial domain-like"/>
    <property type="match status" value="1"/>
</dbReference>
<feature type="binding site" evidence="6">
    <location>
        <position position="415"/>
    </location>
    <ligand>
        <name>ATP</name>
        <dbReference type="ChEBI" id="CHEBI:30616"/>
    </ligand>
</feature>
<dbReference type="GO" id="GO:0140662">
    <property type="term" value="F:ATP-dependent protein folding chaperone"/>
    <property type="evidence" value="ECO:0007669"/>
    <property type="project" value="InterPro"/>
</dbReference>
<dbReference type="InterPro" id="IPR027410">
    <property type="entry name" value="TCP-1-like_intermed_sf"/>
</dbReference>
<proteinExistence type="inferred from homology"/>
<comment type="similarity">
    <text evidence="1 6 7">Belongs to the chaperonin (HSP60) family.</text>
</comment>
<evidence type="ECO:0000256" key="7">
    <source>
        <dbReference type="RuleBase" id="RU000418"/>
    </source>
</evidence>
<evidence type="ECO:0000256" key="4">
    <source>
        <dbReference type="ARBA" id="ARBA00023186"/>
    </source>
</evidence>
<protein>
    <recommendedName>
        <fullName evidence="6">Chaperonin GroEL</fullName>
        <ecNumber evidence="6">5.6.1.7</ecNumber>
    </recommendedName>
    <alternativeName>
        <fullName evidence="6">60 kDa chaperonin</fullName>
    </alternativeName>
    <alternativeName>
        <fullName evidence="6">Chaperonin-60</fullName>
        <shortName evidence="6">Cpn60</shortName>
    </alternativeName>
</protein>
<evidence type="ECO:0000256" key="6">
    <source>
        <dbReference type="HAMAP-Rule" id="MF_00600"/>
    </source>
</evidence>
<dbReference type="InterPro" id="IPR018370">
    <property type="entry name" value="Chaperonin_Cpn60_CS"/>
</dbReference>
<organism evidence="9 10">
    <name type="scientific">Sedimentisphaera cyanobacteriorum</name>
    <dbReference type="NCBI Taxonomy" id="1940790"/>
    <lineage>
        <taxon>Bacteria</taxon>
        <taxon>Pseudomonadati</taxon>
        <taxon>Planctomycetota</taxon>
        <taxon>Phycisphaerae</taxon>
        <taxon>Sedimentisphaerales</taxon>
        <taxon>Sedimentisphaeraceae</taxon>
        <taxon>Sedimentisphaera</taxon>
    </lineage>
</organism>
<dbReference type="KEGG" id="pbu:L21SP3_00390"/>
<dbReference type="NCBIfam" id="NF009488">
    <property type="entry name" value="PRK12850.1"/>
    <property type="match status" value="1"/>
</dbReference>
<evidence type="ECO:0000256" key="8">
    <source>
        <dbReference type="RuleBase" id="RU000419"/>
    </source>
</evidence>
<gene>
    <name evidence="9" type="primary">groL_1</name>
    <name evidence="6" type="synonym">groEL</name>
    <name evidence="6" type="synonym">groL</name>
    <name evidence="9" type="ORF">L21SP3_00390</name>
</gene>
<dbReference type="FunFam" id="3.50.7.10:FF:000001">
    <property type="entry name" value="60 kDa chaperonin"/>
    <property type="match status" value="1"/>
</dbReference>
<evidence type="ECO:0000256" key="3">
    <source>
        <dbReference type="ARBA" id="ARBA00022840"/>
    </source>
</evidence>
<dbReference type="NCBIfam" id="TIGR02348">
    <property type="entry name" value="GroEL"/>
    <property type="match status" value="1"/>
</dbReference>
<dbReference type="PROSITE" id="PS00296">
    <property type="entry name" value="CHAPERONINS_CPN60"/>
    <property type="match status" value="1"/>
</dbReference>
<comment type="caution">
    <text evidence="6">Lacks conserved residue(s) required for the propagation of feature annotation.</text>
</comment>
<keyword evidence="6" id="KW-0963">Cytoplasm</keyword>
<dbReference type="InterPro" id="IPR027413">
    <property type="entry name" value="GROEL-like_equatorial_sf"/>
</dbReference>
<dbReference type="InterPro" id="IPR002423">
    <property type="entry name" value="Cpn60/GroEL/TCP-1"/>
</dbReference>
<dbReference type="PANTHER" id="PTHR45633">
    <property type="entry name" value="60 KDA HEAT SHOCK PROTEIN, MITOCHONDRIAL"/>
    <property type="match status" value="1"/>
</dbReference>
<dbReference type="Gene3D" id="3.30.260.10">
    <property type="entry name" value="TCP-1-like chaperonin intermediate domain"/>
    <property type="match status" value="1"/>
</dbReference>
<evidence type="ECO:0000256" key="2">
    <source>
        <dbReference type="ARBA" id="ARBA00022741"/>
    </source>
</evidence>
<dbReference type="HAMAP" id="MF_00600">
    <property type="entry name" value="CH60"/>
    <property type="match status" value="1"/>
</dbReference>
<evidence type="ECO:0000256" key="5">
    <source>
        <dbReference type="ARBA" id="ARBA00023235"/>
    </source>
</evidence>
<dbReference type="GO" id="GO:0005524">
    <property type="term" value="F:ATP binding"/>
    <property type="evidence" value="ECO:0007669"/>
    <property type="project" value="UniProtKB-UniRule"/>
</dbReference>
<dbReference type="InterPro" id="IPR027409">
    <property type="entry name" value="GroEL-like_apical_dom_sf"/>
</dbReference>
<dbReference type="Gene3D" id="3.50.7.10">
    <property type="entry name" value="GroEL"/>
    <property type="match status" value="1"/>
</dbReference>
<dbReference type="STRING" id="1940790.L21SP3_00390"/>
<dbReference type="CDD" id="cd03344">
    <property type="entry name" value="GroEL"/>
    <property type="match status" value="1"/>
</dbReference>
<dbReference type="GO" id="GO:0016853">
    <property type="term" value="F:isomerase activity"/>
    <property type="evidence" value="ECO:0007669"/>
    <property type="project" value="UniProtKB-KW"/>
</dbReference>
<dbReference type="NCBIfam" id="NF009489">
    <property type="entry name" value="PRK12851.1"/>
    <property type="match status" value="1"/>
</dbReference>
<evidence type="ECO:0000313" key="10">
    <source>
        <dbReference type="Proteomes" id="UP000188273"/>
    </source>
</evidence>
<dbReference type="GO" id="GO:0042026">
    <property type="term" value="P:protein refolding"/>
    <property type="evidence" value="ECO:0007669"/>
    <property type="project" value="UniProtKB-UniRule"/>
</dbReference>
<feature type="binding site" evidence="6">
    <location>
        <begin position="479"/>
        <end position="481"/>
    </location>
    <ligand>
        <name>ATP</name>
        <dbReference type="ChEBI" id="CHEBI:30616"/>
    </ligand>
</feature>
<feature type="binding site" evidence="6">
    <location>
        <position position="51"/>
    </location>
    <ligand>
        <name>ATP</name>
        <dbReference type="ChEBI" id="CHEBI:30616"/>
    </ligand>
</feature>
<accession>A0A1Q2HMZ1</accession>
<dbReference type="PRINTS" id="PR00298">
    <property type="entry name" value="CHAPERONIN60"/>
</dbReference>
<keyword evidence="3 6" id="KW-0067">ATP-binding</keyword>
<sequence length="541" mass="57281">MAAKKIAFENDARSAILEGVKKLSNAVKITLGPCGRNVVLEKSMGSPTVTKDGVTVAKEIELEDSYENMGAQMVKEVASKTSNVAGDGTTTATIMAEAIFTEGLKNITAGADPMKVKRGIDAAVEAIVEQLRKKSITIESSKQIEQVARCSANHDPGIGKVLAKAMDKVGKDGVITVEEGQSLETTVDLVEGMQFDKGYLSPHFVNNTENMTVNLDKPYVLIHEKKISSVKNLVPILEKVSKQGKPLLIIAEDIEGEALTTLVVNKLRGILNVAAVKAPGFGDRRKAMLQDIAILTGGQAIMEDLGIQLENVELAQLGMAKKVTIDKDNTTIVEGGGSSEDISARIEQIKNEHNISTSDYDKEKLQERLAKLSGGVAQINVGAATEAEMKEKKARVEDALHACRAAVEEGILPGGGVSALGAIKNIGSLKLKGDEQVGADIVKRAVFAPIKQIAKNAGLDGSIVSQKVYENDEPNFGYNALTKEYGDMIEFGVIVPTKVERSALQNAASIASLLLTTDAVVSDIPEDKGSSGGGMPGGGMM</sequence>
<dbReference type="NCBIfam" id="NF009487">
    <property type="entry name" value="PRK12849.1"/>
    <property type="match status" value="1"/>
</dbReference>
<evidence type="ECO:0000256" key="1">
    <source>
        <dbReference type="ARBA" id="ARBA00006607"/>
    </source>
</evidence>
<dbReference type="Gene3D" id="1.10.560.10">
    <property type="entry name" value="GroEL-like equatorial domain"/>
    <property type="match status" value="1"/>
</dbReference>
<keyword evidence="2 6" id="KW-0547">Nucleotide-binding</keyword>
<dbReference type="SUPFAM" id="SSF54849">
    <property type="entry name" value="GroEL-intermediate domain like"/>
    <property type="match status" value="1"/>
</dbReference>
<comment type="subunit">
    <text evidence="6 8">Forms a cylinder of 14 subunits composed of two heptameric rings stacked back-to-back. Interacts with the co-chaperonin GroES.</text>
</comment>
<keyword evidence="10" id="KW-1185">Reference proteome</keyword>